<sequence length="66" mass="7173">MQEFTVMTPFWHAGRLRMVGEIVQLSQEAAKYRGAEIAPVAVAEPAPKSKRREKAPPPSAAPEGAE</sequence>
<dbReference type="RefSeq" id="WP_139182527.1">
    <property type="nucleotide sequence ID" value="NZ_CP119563.1"/>
</dbReference>
<organism evidence="2 3">
    <name type="scientific">Rhodobacter capsulatus</name>
    <name type="common">Rhodopseudomonas capsulata</name>
    <dbReference type="NCBI Taxonomy" id="1061"/>
    <lineage>
        <taxon>Bacteria</taxon>
        <taxon>Pseudomonadati</taxon>
        <taxon>Pseudomonadota</taxon>
        <taxon>Alphaproteobacteria</taxon>
        <taxon>Rhodobacterales</taxon>
        <taxon>Rhodobacter group</taxon>
        <taxon>Rhodobacter</taxon>
    </lineage>
</organism>
<gene>
    <name evidence="2" type="ORF">SAMN04244550_03595</name>
</gene>
<reference evidence="2 3" key="1">
    <citation type="submission" date="2016-10" db="EMBL/GenBank/DDBJ databases">
        <authorList>
            <person name="de Groot N.N."/>
        </authorList>
    </citation>
    <scope>NUCLEOTIDE SEQUENCE [LARGE SCALE GENOMIC DNA]</scope>
    <source>
        <strain evidence="3">DSM 938 / 37b4</strain>
    </source>
</reference>
<protein>
    <submittedName>
        <fullName evidence="2">Uncharacterized protein</fullName>
    </submittedName>
</protein>
<accession>A0A1G7SED7</accession>
<dbReference type="Proteomes" id="UP000183812">
    <property type="component" value="Unassembled WGS sequence"/>
</dbReference>
<evidence type="ECO:0000313" key="3">
    <source>
        <dbReference type="Proteomes" id="UP000183812"/>
    </source>
</evidence>
<name>A0A1G7SED7_RHOCA</name>
<evidence type="ECO:0000313" key="2">
    <source>
        <dbReference type="EMBL" id="SDG21264.1"/>
    </source>
</evidence>
<proteinExistence type="predicted"/>
<feature type="region of interest" description="Disordered" evidence="1">
    <location>
        <begin position="40"/>
        <end position="66"/>
    </location>
</feature>
<evidence type="ECO:0000256" key="1">
    <source>
        <dbReference type="SAM" id="MobiDB-lite"/>
    </source>
</evidence>
<dbReference type="AlphaFoldDB" id="A0A1G7SED7"/>
<dbReference type="EMBL" id="FNAY01000040">
    <property type="protein sequence ID" value="SDG21264.1"/>
    <property type="molecule type" value="Genomic_DNA"/>
</dbReference>